<reference evidence="2" key="1">
    <citation type="journal article" date="2018" name="Genome Biol. Evol.">
        <title>Genomics and development of Lentinus tigrinus, a white-rot wood-decaying mushroom with dimorphic fruiting bodies.</title>
        <authorList>
            <person name="Wu B."/>
            <person name="Xu Z."/>
            <person name="Knudson A."/>
            <person name="Carlson A."/>
            <person name="Chen N."/>
            <person name="Kovaka S."/>
            <person name="LaButti K."/>
            <person name="Lipzen A."/>
            <person name="Pennachio C."/>
            <person name="Riley R."/>
            <person name="Schakwitz W."/>
            <person name="Umezawa K."/>
            <person name="Ohm R.A."/>
            <person name="Grigoriev I.V."/>
            <person name="Nagy L.G."/>
            <person name="Gibbons J."/>
            <person name="Hibbett D."/>
        </authorList>
    </citation>
    <scope>NUCLEOTIDE SEQUENCE [LARGE SCALE GENOMIC DNA]</scope>
    <source>
        <strain evidence="2">ALCF2SS1-6</strain>
    </source>
</reference>
<evidence type="ECO:0000313" key="3">
    <source>
        <dbReference type="Proteomes" id="UP000313359"/>
    </source>
</evidence>
<feature type="region of interest" description="Disordered" evidence="1">
    <location>
        <begin position="445"/>
        <end position="502"/>
    </location>
</feature>
<sequence>MPPVPPLTPAAQNIVRSIQQHTDTLRIDCEDHIRGLVQFFAKHGTRYTRWTSSLYFTVGAIDGDVAAMLEDWIDTWGRLMPLQSLGFDNAEALLESHPPLAKAFAALSTIKTLHIRNVGRLAHDMLVEMKSSLLSAELSLSDDPLRLPRELRYSDPIRLLLASEATLRKLKAESATTNTPEGSLNKYPKMRELELNWVDVPSTYDYVAAFPNLKYLTISSVLPSRRGDLWTNCERYRRFNQDSQDSHGSWTSLARVKGSILDVYVLGLRCSVEALELVGTTASEDRHLSMLGAVIEETEPTNVKLTADSDHIIDDGLIYAFDDKKIRGFEFRKLEIIVTVDCNIPGHRVGDTVDYIAGAIHGLRIEELYLTFDVKATNDRSTGADAPERSYLARTNLKYFGGRIIGRVTRLKMVSVSVRGLRPGEPDAYEDAVLWAAGRARTFHTGYSDDEESDVEEEDQDEGEQSTDSESDGRLAEESSSDEETSSSEYSNAYVRAQSEEV</sequence>
<evidence type="ECO:0000256" key="1">
    <source>
        <dbReference type="SAM" id="MobiDB-lite"/>
    </source>
</evidence>
<evidence type="ECO:0000313" key="2">
    <source>
        <dbReference type="EMBL" id="RPD55156.1"/>
    </source>
</evidence>
<protein>
    <recommendedName>
        <fullName evidence="4">F-box domain-containing protein</fullName>
    </recommendedName>
</protein>
<accession>A0A5C2RWZ7</accession>
<keyword evidence="3" id="KW-1185">Reference proteome</keyword>
<gene>
    <name evidence="2" type="ORF">L227DRAFT_657159</name>
</gene>
<dbReference type="AlphaFoldDB" id="A0A5C2RWZ7"/>
<dbReference type="Proteomes" id="UP000313359">
    <property type="component" value="Unassembled WGS sequence"/>
</dbReference>
<proteinExistence type="predicted"/>
<name>A0A5C2RWZ7_9APHY</name>
<dbReference type="EMBL" id="ML122298">
    <property type="protein sequence ID" value="RPD55156.1"/>
    <property type="molecule type" value="Genomic_DNA"/>
</dbReference>
<dbReference type="OrthoDB" id="2758445at2759"/>
<feature type="compositionally biased region" description="Acidic residues" evidence="1">
    <location>
        <begin position="448"/>
        <end position="470"/>
    </location>
</feature>
<organism evidence="2 3">
    <name type="scientific">Lentinus tigrinus ALCF2SS1-6</name>
    <dbReference type="NCBI Taxonomy" id="1328759"/>
    <lineage>
        <taxon>Eukaryota</taxon>
        <taxon>Fungi</taxon>
        <taxon>Dikarya</taxon>
        <taxon>Basidiomycota</taxon>
        <taxon>Agaricomycotina</taxon>
        <taxon>Agaricomycetes</taxon>
        <taxon>Polyporales</taxon>
        <taxon>Polyporaceae</taxon>
        <taxon>Lentinus</taxon>
    </lineage>
</organism>
<evidence type="ECO:0008006" key="4">
    <source>
        <dbReference type="Google" id="ProtNLM"/>
    </source>
</evidence>